<sequence length="753" mass="82153">MSAPIENPFPIPPPENFNVARQAHGIAVPGSAKPGATPIYVNAQFPHLPTPASDPRFPRTAKECFDIGLASKPNEPCLGRRPWENGDWAKYYVWETYARVDQRRTEVGSGLVALQRQGKFGDGIPAKGYSVGIWSPNRPGRHRERAARHTYRRADSNDRSPLIRCYIWDTRKCSPAARFNSVSALGSEWQWASQACSAYSLVTVSLYETLGPSVVEYCINHAEVRVVIAASDHIPALLQLGTQACPGLKAIISMDTWSEITPSRPGASSKVALKAWGEQLGITVLDIEELQALGRANILPFNPPAPEDMASICYTSGTTGNPKGAILLHSSLASAAVVNLHGSRFRAGGIFISYLPLSHIYERFCEDVALAAGSSIGYHCGDNLRLLEDLAVLKPTFLVSVPRVLNRVYQAIKASTVDAPGFKGKMCRKAFADKLYNLEHHGTYEHAFWDRIIFKKVKMALGGSVEVIGTGSAPINPSVLSFLKVALCCEVSEGYGQTENCGTAVKCLDGDHAPNGTVGPPQPGVEVKLIDVPDMAYYSTDRPFPRGEILTRGQMVIPGYLKDEAKSKETVDSEGWLHSGDIGLIDELGRIKIIDRIKNLVKLSQGEYVAVEKVENVYMLCPLVMQIYVHADSLQDHVVGLVIPDPEPFAALATKVTGEKVLSSDGAAMEKASKDPRVLKAVAALLEPYAKQARLLKYEAVGDDIAISLNPFSMESETMTPTFKTKRPQVYKLHKDVLDSLYGRRSTNAVAKL</sequence>
<evidence type="ECO:0000256" key="2">
    <source>
        <dbReference type="ARBA" id="ARBA00022840"/>
    </source>
</evidence>
<reference evidence="5" key="1">
    <citation type="submission" date="2016-10" db="EMBL/GenBank/DDBJ databases">
        <authorList>
            <person name="Jeantristanb JTB J.-T."/>
            <person name="Ricardo R."/>
        </authorList>
    </citation>
    <scope>NUCLEOTIDE SEQUENCE [LARGE SCALE GENOMIC DNA]</scope>
</reference>
<proteinExistence type="predicted"/>
<dbReference type="EMBL" id="FMWP01000088">
    <property type="protein sequence ID" value="SCZ96376.1"/>
    <property type="molecule type" value="Genomic_DNA"/>
</dbReference>
<keyword evidence="1" id="KW-0547">Nucleotide-binding</keyword>
<dbReference type="GO" id="GO:0004467">
    <property type="term" value="F:long-chain fatty acid-CoA ligase activity"/>
    <property type="evidence" value="ECO:0007669"/>
    <property type="project" value="TreeGrafter"/>
</dbReference>
<evidence type="ECO:0000313" key="4">
    <source>
        <dbReference type="EMBL" id="SCZ96376.1"/>
    </source>
</evidence>
<evidence type="ECO:0000313" key="5">
    <source>
        <dbReference type="Proteomes" id="UP000249723"/>
    </source>
</evidence>
<dbReference type="Proteomes" id="UP000249723">
    <property type="component" value="Unassembled WGS sequence"/>
</dbReference>
<keyword evidence="2" id="KW-0067">ATP-binding</keyword>
<dbReference type="STRING" id="289078.A0A2X0KWZ4"/>
<protein>
    <submittedName>
        <fullName evidence="4">BZ3500_MvSof-1268-A1-R1_Chr8-2g10153 protein</fullName>
    </submittedName>
</protein>
<dbReference type="GO" id="GO:0005524">
    <property type="term" value="F:ATP binding"/>
    <property type="evidence" value="ECO:0007669"/>
    <property type="project" value="UniProtKB-KW"/>
</dbReference>
<dbReference type="OrthoDB" id="1700726at2759"/>
<dbReference type="PANTHER" id="PTHR43272:SF33">
    <property type="entry name" value="AMP-BINDING DOMAIN-CONTAINING PROTEIN-RELATED"/>
    <property type="match status" value="1"/>
</dbReference>
<dbReference type="GO" id="GO:0005783">
    <property type="term" value="C:endoplasmic reticulum"/>
    <property type="evidence" value="ECO:0007669"/>
    <property type="project" value="TreeGrafter"/>
</dbReference>
<accession>A0A2X0KWZ4</accession>
<evidence type="ECO:0000259" key="3">
    <source>
        <dbReference type="Pfam" id="PF00501"/>
    </source>
</evidence>
<dbReference type="SUPFAM" id="SSF56801">
    <property type="entry name" value="Acetyl-CoA synthetase-like"/>
    <property type="match status" value="1"/>
</dbReference>
<name>A0A2X0KWZ4_9BASI</name>
<organism evidence="4 5">
    <name type="scientific">Microbotryum saponariae</name>
    <dbReference type="NCBI Taxonomy" id="289078"/>
    <lineage>
        <taxon>Eukaryota</taxon>
        <taxon>Fungi</taxon>
        <taxon>Dikarya</taxon>
        <taxon>Basidiomycota</taxon>
        <taxon>Pucciniomycotina</taxon>
        <taxon>Microbotryomycetes</taxon>
        <taxon>Microbotryales</taxon>
        <taxon>Microbotryaceae</taxon>
        <taxon>Microbotryum</taxon>
    </lineage>
</organism>
<dbReference type="Gene3D" id="3.40.50.12780">
    <property type="entry name" value="N-terminal domain of ligase-like"/>
    <property type="match status" value="1"/>
</dbReference>
<dbReference type="PANTHER" id="PTHR43272">
    <property type="entry name" value="LONG-CHAIN-FATTY-ACID--COA LIGASE"/>
    <property type="match status" value="1"/>
</dbReference>
<dbReference type="PROSITE" id="PS00455">
    <property type="entry name" value="AMP_BINDING"/>
    <property type="match status" value="1"/>
</dbReference>
<dbReference type="InterPro" id="IPR020845">
    <property type="entry name" value="AMP-binding_CS"/>
</dbReference>
<dbReference type="AlphaFoldDB" id="A0A2X0KWZ4"/>
<dbReference type="GO" id="GO:0016020">
    <property type="term" value="C:membrane"/>
    <property type="evidence" value="ECO:0007669"/>
    <property type="project" value="TreeGrafter"/>
</dbReference>
<dbReference type="Pfam" id="PF00501">
    <property type="entry name" value="AMP-binding"/>
    <property type="match status" value="1"/>
</dbReference>
<keyword evidence="5" id="KW-1185">Reference proteome</keyword>
<dbReference type="InterPro" id="IPR042099">
    <property type="entry name" value="ANL_N_sf"/>
</dbReference>
<feature type="domain" description="AMP-dependent synthetase/ligase" evidence="3">
    <location>
        <begin position="188"/>
        <end position="561"/>
    </location>
</feature>
<evidence type="ECO:0000256" key="1">
    <source>
        <dbReference type="ARBA" id="ARBA00022741"/>
    </source>
</evidence>
<gene>
    <name evidence="4" type="ORF">BZ3500_MVSOF-1268-A1-R1_CHR8-2G10153</name>
</gene>
<dbReference type="InterPro" id="IPR000873">
    <property type="entry name" value="AMP-dep_synth/lig_dom"/>
</dbReference>